<reference evidence="2 3" key="1">
    <citation type="submission" date="2021-06" db="EMBL/GenBank/DDBJ databases">
        <title>Sphingomonas sp. XMGL2, whole genome shotgun sequencing project.</title>
        <authorList>
            <person name="Zhao G."/>
            <person name="Shen L."/>
        </authorList>
    </citation>
    <scope>NUCLEOTIDE SEQUENCE [LARGE SCALE GENOMIC DNA]</scope>
    <source>
        <strain evidence="2 3">XMGL2</strain>
    </source>
</reference>
<evidence type="ECO:0000259" key="1">
    <source>
        <dbReference type="Pfam" id="PF07969"/>
    </source>
</evidence>
<dbReference type="Proteomes" id="UP000776276">
    <property type="component" value="Unassembled WGS sequence"/>
</dbReference>
<feature type="domain" description="Amidohydrolase 3" evidence="1">
    <location>
        <begin position="62"/>
        <end position="492"/>
    </location>
</feature>
<dbReference type="InterPro" id="IPR050378">
    <property type="entry name" value="Metallo-dep_Hydrolases_sf"/>
</dbReference>
<comment type="caution">
    <text evidence="2">The sequence shown here is derived from an EMBL/GenBank/DDBJ whole genome shotgun (WGS) entry which is preliminary data.</text>
</comment>
<gene>
    <name evidence="2" type="ORF">KOF26_06795</name>
</gene>
<accession>A0ABS6BGZ4</accession>
<keyword evidence="3" id="KW-1185">Reference proteome</keyword>
<evidence type="ECO:0000313" key="2">
    <source>
        <dbReference type="EMBL" id="MBU3077573.1"/>
    </source>
</evidence>
<dbReference type="EMBL" id="JAHKRT010000003">
    <property type="protein sequence ID" value="MBU3077573.1"/>
    <property type="molecule type" value="Genomic_DNA"/>
</dbReference>
<dbReference type="PANTHER" id="PTHR11647:SF1">
    <property type="entry name" value="COLLAPSIN RESPONSE MEDIATOR PROTEIN"/>
    <property type="match status" value="1"/>
</dbReference>
<proteinExistence type="predicted"/>
<organism evidence="2 3">
    <name type="scientific">Sphingomonas quercus</name>
    <dbReference type="NCBI Taxonomy" id="2842451"/>
    <lineage>
        <taxon>Bacteria</taxon>
        <taxon>Pseudomonadati</taxon>
        <taxon>Pseudomonadota</taxon>
        <taxon>Alphaproteobacteria</taxon>
        <taxon>Sphingomonadales</taxon>
        <taxon>Sphingomonadaceae</taxon>
        <taxon>Sphingomonas</taxon>
    </lineage>
</organism>
<name>A0ABS6BGZ4_9SPHN</name>
<dbReference type="Pfam" id="PF07969">
    <property type="entry name" value="Amidohydro_3"/>
    <property type="match status" value="1"/>
</dbReference>
<dbReference type="InterPro" id="IPR013108">
    <property type="entry name" value="Amidohydro_3"/>
</dbReference>
<evidence type="ECO:0000313" key="3">
    <source>
        <dbReference type="Proteomes" id="UP000776276"/>
    </source>
</evidence>
<dbReference type="PANTHER" id="PTHR11647">
    <property type="entry name" value="HYDRANTOINASE/DIHYDROPYRIMIDINASE FAMILY MEMBER"/>
    <property type="match status" value="1"/>
</dbReference>
<protein>
    <submittedName>
        <fullName evidence="2">Amidohydrolase family protein</fullName>
    </submittedName>
</protein>
<sequence>MASLAAIAWAAGAGAQPVADILIRGGTIYDGSEGMKPFVGDVVISGERITYVGPRANVQARRTIDAKGLAVAPGFIDPHTHADHFIESRDPRQRQVPAWLAQGVTTVFVGVDGNGKPEIAERFAALREHGVGVNVASYVGFGAIRPRVVGQVARAPTEAELAQEKALVAKGMCEGAIGLSTGLFYVPQSYSKTNEVVELAREAARRGGVYDTHTRDYSNFTVGFMNSYQEALTIGKEAGIPVHLSHIKVLGPVVWGKSVDVIKLIDDARAAGQKVTASQYPYTGNGTSISAMFLPNWALDGGREALLKRLDEPATLERIKAEMTANLNRTGGAGNFLFRGRGEPWSNKYLDAVAKEWGLTPVDAALRIVRQGGSQSMIGFVMSEEDIANFMKQPWAVTDSDGGEGHPREYGTFPLKYQDYVVKKKVITLPFFIRHSSGLTADIFGIKERGYLRNGYFADVVVFDPKTYAPKNDFAHYDVLAAGVTELLVNGKAAIDGGRMTAVLSGRPLPHTPTPGTCG</sequence>